<dbReference type="Gene3D" id="3.10.100.10">
    <property type="entry name" value="Mannose-Binding Protein A, subunit A"/>
    <property type="match status" value="2"/>
</dbReference>
<dbReference type="InterPro" id="IPR000859">
    <property type="entry name" value="CUB_dom"/>
</dbReference>
<protein>
    <submittedName>
        <fullName evidence="8">Uncharacterized protein</fullName>
    </submittedName>
</protein>
<reference evidence="8" key="2">
    <citation type="submission" date="2021-09" db="EMBL/GenBank/DDBJ databases">
        <authorList>
            <person name="Jia N."/>
            <person name="Wang J."/>
            <person name="Shi W."/>
            <person name="Du L."/>
            <person name="Sun Y."/>
            <person name="Zhan W."/>
            <person name="Jiang J."/>
            <person name="Wang Q."/>
            <person name="Zhang B."/>
            <person name="Ji P."/>
            <person name="Sakyi L.B."/>
            <person name="Cui X."/>
            <person name="Yuan T."/>
            <person name="Jiang B."/>
            <person name="Yang W."/>
            <person name="Lam T.T.-Y."/>
            <person name="Chang Q."/>
            <person name="Ding S."/>
            <person name="Wang X."/>
            <person name="Zhu J."/>
            <person name="Ruan X."/>
            <person name="Zhao L."/>
            <person name="Wei J."/>
            <person name="Que T."/>
            <person name="Du C."/>
            <person name="Cheng J."/>
            <person name="Dai P."/>
            <person name="Han X."/>
            <person name="Huang E."/>
            <person name="Gao Y."/>
            <person name="Liu J."/>
            <person name="Shao H."/>
            <person name="Ye R."/>
            <person name="Li L."/>
            <person name="Wei W."/>
            <person name="Wang X."/>
            <person name="Wang C."/>
            <person name="Huo Q."/>
            <person name="Li W."/>
            <person name="Guo W."/>
            <person name="Chen H."/>
            <person name="Chen S."/>
            <person name="Zhou L."/>
            <person name="Zhou L."/>
            <person name="Ni X."/>
            <person name="Tian J."/>
            <person name="Zhou Y."/>
            <person name="Sheng Y."/>
            <person name="Liu T."/>
            <person name="Pan Y."/>
            <person name="Xia L."/>
            <person name="Li J."/>
            <person name="Zhao F."/>
            <person name="Cao W."/>
        </authorList>
    </citation>
    <scope>NUCLEOTIDE SEQUENCE</scope>
    <source>
        <strain evidence="8">Rmic-2018</strain>
        <tissue evidence="8">Larvae</tissue>
    </source>
</reference>
<dbReference type="InterPro" id="IPR035914">
    <property type="entry name" value="Sperma_CUB_dom_sf"/>
</dbReference>
<dbReference type="PROSITE" id="PS01180">
    <property type="entry name" value="CUB"/>
    <property type="match status" value="2"/>
</dbReference>
<feature type="domain" description="CUB" evidence="6">
    <location>
        <begin position="197"/>
        <end position="275"/>
    </location>
</feature>
<evidence type="ECO:0000259" key="6">
    <source>
        <dbReference type="PROSITE" id="PS01180"/>
    </source>
</evidence>
<dbReference type="SMART" id="SM00042">
    <property type="entry name" value="CUB"/>
    <property type="match status" value="2"/>
</dbReference>
<dbReference type="CDD" id="cd00041">
    <property type="entry name" value="CUB"/>
    <property type="match status" value="2"/>
</dbReference>
<feature type="domain" description="C-type lectin" evidence="7">
    <location>
        <begin position="283"/>
        <end position="417"/>
    </location>
</feature>
<evidence type="ECO:0000313" key="8">
    <source>
        <dbReference type="EMBL" id="KAH8019459.1"/>
    </source>
</evidence>
<gene>
    <name evidence="8" type="ORF">HPB51_019481</name>
</gene>
<evidence type="ECO:0000256" key="1">
    <source>
        <dbReference type="ARBA" id="ARBA00022737"/>
    </source>
</evidence>
<dbReference type="AlphaFoldDB" id="A0A9J6DBS6"/>
<sequence length="630" mass="71315">MEREVYLRTVAELHSRIERLEENLENSRLESEQKNAMLVALHRLCIEKDDQLQRDIEEVSEIRRDFEELKRLGTHRGRRKSCVIIAEYKNHHHIFWIGGNDLQYENCFTWADGQEFEYTHWFPGWSSHGGYGAQPSDDGLAQQDCVEVRDVFLFPSKGQGHTATFFWNDRHCAVANPFVCQRLREGATLEVGRVLECNRTLVLSPEHSRGTVSSPNFPGAYPNSQRCSVEIQAPAGFRVELRFTEFLLEDHPGCAHLLNVIAADYRTQAVPTQLCDARQFQRFADHCYLTASFPEVSWATAQRVCSESQATLAAVRTAAQEAHLRALVAATEGSGSGVWYWLGGRKVGQRADAGSWVDEASAENAADTTEEPPGEAASSGTKGTPLCLALQWRPQQNGSDLHWAWKPCDHSGRYICQKKAFTLPEDLNSTRTEQTGSLMSLHHPAHYLNDLHYTVSIVGPPGSRVLLSFSRLDLEWQADCLYDYIEIESPHTRADPVRICGQHETDLDRFDHFSESNELRLTFHSDYSVTATGFAASWTTVDMASLCHDPPSTLTAYKDRPQSLVSPHYPLFYPNSMHCSDLLYAFPNKNIKAFHFDVCIGFCNITFDITSHELNRIELTVVTSFRESQF</sequence>
<dbReference type="CDD" id="cd00037">
    <property type="entry name" value="CLECT"/>
    <property type="match status" value="2"/>
</dbReference>
<evidence type="ECO:0000256" key="3">
    <source>
        <dbReference type="PROSITE-ProRule" id="PRU00059"/>
    </source>
</evidence>
<keyword evidence="2" id="KW-1015">Disulfide bond</keyword>
<dbReference type="PROSITE" id="PS50041">
    <property type="entry name" value="C_TYPE_LECTIN_2"/>
    <property type="match status" value="2"/>
</dbReference>
<keyword evidence="1" id="KW-0677">Repeat</keyword>
<dbReference type="VEuPathDB" id="VectorBase:LOC119176906"/>
<dbReference type="EMBL" id="JABSTU010000010">
    <property type="protein sequence ID" value="KAH8019459.1"/>
    <property type="molecule type" value="Genomic_DNA"/>
</dbReference>
<comment type="caution">
    <text evidence="3">Lacks conserved residue(s) required for the propagation of feature annotation.</text>
</comment>
<evidence type="ECO:0000256" key="2">
    <source>
        <dbReference type="ARBA" id="ARBA00023157"/>
    </source>
</evidence>
<dbReference type="SUPFAM" id="SSF49854">
    <property type="entry name" value="Spermadhesin, CUB domain"/>
    <property type="match status" value="2"/>
</dbReference>
<dbReference type="InterPro" id="IPR016187">
    <property type="entry name" value="CTDL_fold"/>
</dbReference>
<accession>A0A9J6DBS6</accession>
<feature type="region of interest" description="Disordered" evidence="5">
    <location>
        <begin position="353"/>
        <end position="382"/>
    </location>
</feature>
<feature type="domain" description="C-type lectin" evidence="7">
    <location>
        <begin position="95"/>
        <end position="181"/>
    </location>
</feature>
<dbReference type="SMART" id="SM00034">
    <property type="entry name" value="CLECT"/>
    <property type="match status" value="2"/>
</dbReference>
<dbReference type="PANTHER" id="PTHR24251">
    <property type="entry name" value="OVOCHYMASE-RELATED"/>
    <property type="match status" value="1"/>
</dbReference>
<dbReference type="PANTHER" id="PTHR24251:SF37">
    <property type="entry name" value="CUB DOMAIN-CONTAINING PROTEIN"/>
    <property type="match status" value="1"/>
</dbReference>
<dbReference type="SUPFAM" id="SSF56436">
    <property type="entry name" value="C-type lectin-like"/>
    <property type="match status" value="2"/>
</dbReference>
<feature type="coiled-coil region" evidence="4">
    <location>
        <begin position="3"/>
        <end position="72"/>
    </location>
</feature>
<dbReference type="Proteomes" id="UP000821866">
    <property type="component" value="Chromosome 8"/>
</dbReference>
<organism evidence="8 9">
    <name type="scientific">Rhipicephalus microplus</name>
    <name type="common">Cattle tick</name>
    <name type="synonym">Boophilus microplus</name>
    <dbReference type="NCBI Taxonomy" id="6941"/>
    <lineage>
        <taxon>Eukaryota</taxon>
        <taxon>Metazoa</taxon>
        <taxon>Ecdysozoa</taxon>
        <taxon>Arthropoda</taxon>
        <taxon>Chelicerata</taxon>
        <taxon>Arachnida</taxon>
        <taxon>Acari</taxon>
        <taxon>Parasitiformes</taxon>
        <taxon>Ixodida</taxon>
        <taxon>Ixodoidea</taxon>
        <taxon>Ixodidae</taxon>
        <taxon>Rhipicephalinae</taxon>
        <taxon>Rhipicephalus</taxon>
        <taxon>Boophilus</taxon>
    </lineage>
</organism>
<dbReference type="InterPro" id="IPR016186">
    <property type="entry name" value="C-type_lectin-like/link_sf"/>
</dbReference>
<evidence type="ECO:0000259" key="7">
    <source>
        <dbReference type="PROSITE" id="PS50041"/>
    </source>
</evidence>
<reference evidence="8" key="1">
    <citation type="journal article" date="2020" name="Cell">
        <title>Large-Scale Comparative Analyses of Tick Genomes Elucidate Their Genetic Diversity and Vector Capacities.</title>
        <authorList>
            <consortium name="Tick Genome and Microbiome Consortium (TIGMIC)"/>
            <person name="Jia N."/>
            <person name="Wang J."/>
            <person name="Shi W."/>
            <person name="Du L."/>
            <person name="Sun Y."/>
            <person name="Zhan W."/>
            <person name="Jiang J.F."/>
            <person name="Wang Q."/>
            <person name="Zhang B."/>
            <person name="Ji P."/>
            <person name="Bell-Sakyi L."/>
            <person name="Cui X.M."/>
            <person name="Yuan T.T."/>
            <person name="Jiang B.G."/>
            <person name="Yang W.F."/>
            <person name="Lam T.T."/>
            <person name="Chang Q.C."/>
            <person name="Ding S.J."/>
            <person name="Wang X.J."/>
            <person name="Zhu J.G."/>
            <person name="Ruan X.D."/>
            <person name="Zhao L."/>
            <person name="Wei J.T."/>
            <person name="Ye R.Z."/>
            <person name="Que T.C."/>
            <person name="Du C.H."/>
            <person name="Zhou Y.H."/>
            <person name="Cheng J.X."/>
            <person name="Dai P.F."/>
            <person name="Guo W.B."/>
            <person name="Han X.H."/>
            <person name="Huang E.J."/>
            <person name="Li L.F."/>
            <person name="Wei W."/>
            <person name="Gao Y.C."/>
            <person name="Liu J.Z."/>
            <person name="Shao H.Z."/>
            <person name="Wang X."/>
            <person name="Wang C.C."/>
            <person name="Yang T.C."/>
            <person name="Huo Q.B."/>
            <person name="Li W."/>
            <person name="Chen H.Y."/>
            <person name="Chen S.E."/>
            <person name="Zhou L.G."/>
            <person name="Ni X.B."/>
            <person name="Tian J.H."/>
            <person name="Sheng Y."/>
            <person name="Liu T."/>
            <person name="Pan Y.S."/>
            <person name="Xia L.Y."/>
            <person name="Li J."/>
            <person name="Zhao F."/>
            <person name="Cao W.C."/>
        </authorList>
    </citation>
    <scope>NUCLEOTIDE SEQUENCE</scope>
    <source>
        <strain evidence="8">Rmic-2018</strain>
    </source>
</reference>
<proteinExistence type="predicted"/>
<comment type="caution">
    <text evidence="8">The sequence shown here is derived from an EMBL/GenBank/DDBJ whole genome shotgun (WGS) entry which is preliminary data.</text>
</comment>
<evidence type="ECO:0000256" key="5">
    <source>
        <dbReference type="SAM" id="MobiDB-lite"/>
    </source>
</evidence>
<dbReference type="Gene3D" id="2.60.120.290">
    <property type="entry name" value="Spermadhesin, CUB domain"/>
    <property type="match status" value="2"/>
</dbReference>
<dbReference type="InterPro" id="IPR001304">
    <property type="entry name" value="C-type_lectin-like"/>
</dbReference>
<evidence type="ECO:0000313" key="9">
    <source>
        <dbReference type="Proteomes" id="UP000821866"/>
    </source>
</evidence>
<keyword evidence="4" id="KW-0175">Coiled coil</keyword>
<dbReference type="Pfam" id="PF00059">
    <property type="entry name" value="Lectin_C"/>
    <property type="match status" value="2"/>
</dbReference>
<evidence type="ECO:0000256" key="4">
    <source>
        <dbReference type="SAM" id="Coils"/>
    </source>
</evidence>
<name>A0A9J6DBS6_RHIMP</name>
<dbReference type="Pfam" id="PF00431">
    <property type="entry name" value="CUB"/>
    <property type="match status" value="2"/>
</dbReference>
<keyword evidence="9" id="KW-1185">Reference proteome</keyword>
<feature type="domain" description="CUB" evidence="6">
    <location>
        <begin position="416"/>
        <end position="541"/>
    </location>
</feature>